<dbReference type="GO" id="GO:0002949">
    <property type="term" value="P:tRNA threonylcarbamoyladenosine modification"/>
    <property type="evidence" value="ECO:0007669"/>
    <property type="project" value="InterPro"/>
</dbReference>
<dbReference type="SUPFAM" id="SSF53067">
    <property type="entry name" value="Actin-like ATPase domain"/>
    <property type="match status" value="2"/>
</dbReference>
<sequence length="405" mass="44131">MKVNLLALDSASAVCGVAILQSEAGQTQLTVAEHEGSAQHAEHMLPLVERCLKEADLRRADLHGIAFAQGPGGFTGLRVACGVAQGLAYALGLKVAPIPSLLALAAQQDPLTQPSIEVIVTDARMQELYVGAYQRTQHGWYSLHKPILIAEAAFYYYLKQLIQQQTALQTKAIVRVSGDGLDAFPTLNQQALGLGAQLGNTGRVQVQTLAHLALLAFEQDQLIDPALATPLYVRNRVAFTIAERETGLGGNPSALWQAVQFKPMAIQHLEAVAAIEHVLQYDPWSMAQFEQSIQSGHWAWVALYEGHVVAYAVVMPTVDEAELLLIGVTPEHQRQGIAQQLLCYVEQDARAKQCSVMHLEVRESNTAAQELYKGAGYRSVGLRKNYYKTPTAEKEAAVLYSKTLA</sequence>
<evidence type="ECO:0000256" key="1">
    <source>
        <dbReference type="ARBA" id="ARBA00005395"/>
    </source>
</evidence>
<dbReference type="CDD" id="cd04301">
    <property type="entry name" value="NAT_SF"/>
    <property type="match status" value="1"/>
</dbReference>
<dbReference type="InterPro" id="IPR000182">
    <property type="entry name" value="GNAT_dom"/>
</dbReference>
<dbReference type="STRING" id="643674.PAEH1_05275"/>
<dbReference type="InterPro" id="IPR016181">
    <property type="entry name" value="Acyl_CoA_acyltransferase"/>
</dbReference>
<evidence type="ECO:0000256" key="4">
    <source>
        <dbReference type="ARBA" id="ARBA00023315"/>
    </source>
</evidence>
<evidence type="ECO:0000313" key="6">
    <source>
        <dbReference type="EMBL" id="AQS52313.1"/>
    </source>
</evidence>
<evidence type="ECO:0000259" key="5">
    <source>
        <dbReference type="PROSITE" id="PS51186"/>
    </source>
</evidence>
<organism evidence="6 7">
    <name type="scientific">Paenalcaligenes hominis</name>
    <dbReference type="NCBI Taxonomy" id="643674"/>
    <lineage>
        <taxon>Bacteria</taxon>
        <taxon>Pseudomonadati</taxon>
        <taxon>Pseudomonadota</taxon>
        <taxon>Betaproteobacteria</taxon>
        <taxon>Burkholderiales</taxon>
        <taxon>Alcaligenaceae</taxon>
        <taxon>Paenalcaligenes</taxon>
    </lineage>
</organism>
<dbReference type="OrthoDB" id="9796919at2"/>
<name>A0A1U9K2M7_9BURK</name>
<dbReference type="GO" id="GO:0008080">
    <property type="term" value="F:N-acetyltransferase activity"/>
    <property type="evidence" value="ECO:0007669"/>
    <property type="project" value="InterPro"/>
</dbReference>
<evidence type="ECO:0000256" key="2">
    <source>
        <dbReference type="ARBA" id="ARBA00022490"/>
    </source>
</evidence>
<evidence type="ECO:0000313" key="7">
    <source>
        <dbReference type="Proteomes" id="UP000189369"/>
    </source>
</evidence>
<keyword evidence="3" id="KW-0808">Transferase</keyword>
<dbReference type="EMBL" id="CP019697">
    <property type="protein sequence ID" value="AQS52313.1"/>
    <property type="molecule type" value="Genomic_DNA"/>
</dbReference>
<accession>A0A1U9K2M7</accession>
<dbReference type="PROSITE" id="PS51186">
    <property type="entry name" value="GNAT"/>
    <property type="match status" value="1"/>
</dbReference>
<dbReference type="NCBIfam" id="TIGR01575">
    <property type="entry name" value="rimI"/>
    <property type="match status" value="1"/>
</dbReference>
<dbReference type="Pfam" id="PF00583">
    <property type="entry name" value="Acetyltransf_1"/>
    <property type="match status" value="1"/>
</dbReference>
<dbReference type="InterPro" id="IPR006464">
    <property type="entry name" value="AcTrfase_RimI/Ard1"/>
</dbReference>
<dbReference type="PANTHER" id="PTHR43420">
    <property type="entry name" value="ACETYLTRANSFERASE"/>
    <property type="match status" value="1"/>
</dbReference>
<dbReference type="AlphaFoldDB" id="A0A1U9K2M7"/>
<dbReference type="KEGG" id="phn:PAEH1_05275"/>
<dbReference type="SUPFAM" id="SSF55729">
    <property type="entry name" value="Acyl-CoA N-acyltransferases (Nat)"/>
    <property type="match status" value="1"/>
</dbReference>
<dbReference type="Gene3D" id="3.30.420.40">
    <property type="match status" value="2"/>
</dbReference>
<feature type="domain" description="N-acetyltransferase" evidence="5">
    <location>
        <begin position="259"/>
        <end position="405"/>
    </location>
</feature>
<gene>
    <name evidence="6" type="ORF">PAEH1_05275</name>
</gene>
<protein>
    <recommendedName>
        <fullName evidence="5">N-acetyltransferase domain-containing protein</fullName>
    </recommendedName>
</protein>
<dbReference type="PANTHER" id="PTHR43420:SF44">
    <property type="entry name" value="ACETYLTRANSFERASE YPEA"/>
    <property type="match status" value="1"/>
</dbReference>
<dbReference type="Pfam" id="PF00814">
    <property type="entry name" value="TsaD"/>
    <property type="match status" value="1"/>
</dbReference>
<dbReference type="InterPro" id="IPR043129">
    <property type="entry name" value="ATPase_NBD"/>
</dbReference>
<evidence type="ECO:0000256" key="3">
    <source>
        <dbReference type="ARBA" id="ARBA00022679"/>
    </source>
</evidence>
<dbReference type="InterPro" id="IPR050680">
    <property type="entry name" value="YpeA/RimI_acetyltransf"/>
</dbReference>
<proteinExistence type="inferred from homology"/>
<dbReference type="Proteomes" id="UP000189369">
    <property type="component" value="Chromosome"/>
</dbReference>
<comment type="similarity">
    <text evidence="1">Belongs to the acetyltransferase family. RimI subfamily.</text>
</comment>
<dbReference type="InterPro" id="IPR000905">
    <property type="entry name" value="Gcp-like_dom"/>
</dbReference>
<keyword evidence="2" id="KW-0963">Cytoplasm</keyword>
<dbReference type="CDD" id="cd24032">
    <property type="entry name" value="ASKHA_NBD_TsaB"/>
    <property type="match status" value="1"/>
</dbReference>
<keyword evidence="4" id="KW-0012">Acyltransferase</keyword>
<dbReference type="InterPro" id="IPR022496">
    <property type="entry name" value="T6A_TsaB"/>
</dbReference>
<dbReference type="NCBIfam" id="TIGR03725">
    <property type="entry name" value="T6A_YeaZ"/>
    <property type="match status" value="1"/>
</dbReference>
<reference evidence="6 7" key="1">
    <citation type="submission" date="2017-01" db="EMBL/GenBank/DDBJ databases">
        <title>Complete Genome Sequence of Paenalcaligenes hominis, Isolated from a paraplegic Patient with neurogenic bladder.</title>
        <authorList>
            <person name="Mukhopadhyay R."/>
            <person name="Joaquin J."/>
            <person name="Hogue R."/>
            <person name="Kilaru A."/>
            <person name="Jospin G."/>
            <person name="Mars K."/>
            <person name="Eisen J.A."/>
            <person name="Chaturvedi V."/>
        </authorList>
    </citation>
    <scope>NUCLEOTIDE SEQUENCE [LARGE SCALE GENOMIC DNA]</scope>
    <source>
        <strain evidence="6 7">15S00501</strain>
    </source>
</reference>
<dbReference type="Gene3D" id="3.40.630.30">
    <property type="match status" value="1"/>
</dbReference>